<dbReference type="PANTHER" id="PTHR43037">
    <property type="entry name" value="UNNAMED PRODUCT-RELATED"/>
    <property type="match status" value="1"/>
</dbReference>
<keyword evidence="5" id="KW-1185">Reference proteome</keyword>
<sequence length="390" mass="41643">MHKIIPAAYCHAPIRLRAPLMTKSLTKLWLGGMKKMLRTPTPRLPAGIADAIFSAPPATEARPPRAADAGARPHPSHESRVRPRAAAWARGEWSRGDHPLPFVVGRFVSHLGYALYVPDGLPEGAPLVVMLHGCKQDAGQFAQGTRMNLLADRHGFAVLYPEQSIQAHSHGCWHWYDDTERGGRGEARAVVDLVDTLAAARHFDASRVYVAGLSAGAGLATLLALHFPERFAAIALHSGPAFGDAHSGITAMDVMRRGLHRAPAALADSYAAPGTYPGMPALIVHGDDDSVVSPANAGHLAIEFLRLNGLADADGEPCGVERIDTLADDTQLVDYRRGGRPVVRVCHVAGLDHAWAGGDDTVPFHASTGPDASAMIWGFFADKQRQAATI</sequence>
<name>A0A0B6S714_BURPL</name>
<evidence type="ECO:0000313" key="4">
    <source>
        <dbReference type="EMBL" id="AJK50229.1"/>
    </source>
</evidence>
<dbReference type="EC" id="3.1.1.-" evidence="4"/>
<evidence type="ECO:0000256" key="3">
    <source>
        <dbReference type="SAM" id="MobiDB-lite"/>
    </source>
</evidence>
<dbReference type="GO" id="GO:0016787">
    <property type="term" value="F:hydrolase activity"/>
    <property type="evidence" value="ECO:0007669"/>
    <property type="project" value="UniProtKB-KW"/>
</dbReference>
<dbReference type="Gene3D" id="3.40.50.1820">
    <property type="entry name" value="alpha/beta hydrolase"/>
    <property type="match status" value="1"/>
</dbReference>
<protein>
    <submittedName>
        <fullName evidence="4">Esterase, PHB depolymerase family protein</fullName>
        <ecNumber evidence="4">3.1.1.-</ecNumber>
    </submittedName>
</protein>
<dbReference type="HOGENOM" id="CLU_027551_0_2_4"/>
<dbReference type="Proteomes" id="UP000031838">
    <property type="component" value="Chromosome 2"/>
</dbReference>
<dbReference type="SUPFAM" id="SSF53474">
    <property type="entry name" value="alpha/beta-Hydrolases"/>
    <property type="match status" value="1"/>
</dbReference>
<accession>A0A0B6S714</accession>
<evidence type="ECO:0000313" key="5">
    <source>
        <dbReference type="Proteomes" id="UP000031838"/>
    </source>
</evidence>
<keyword evidence="1" id="KW-0732">Signal</keyword>
<gene>
    <name evidence="4" type="ORF">BGL_2c21680</name>
</gene>
<organism evidence="4 5">
    <name type="scientific">Burkholderia plantarii</name>
    <dbReference type="NCBI Taxonomy" id="41899"/>
    <lineage>
        <taxon>Bacteria</taxon>
        <taxon>Pseudomonadati</taxon>
        <taxon>Pseudomonadota</taxon>
        <taxon>Betaproteobacteria</taxon>
        <taxon>Burkholderiales</taxon>
        <taxon>Burkholderiaceae</taxon>
        <taxon>Burkholderia</taxon>
    </lineage>
</organism>
<dbReference type="KEGG" id="bgp:BGL_2c21680"/>
<dbReference type="GO" id="GO:0005576">
    <property type="term" value="C:extracellular region"/>
    <property type="evidence" value="ECO:0007669"/>
    <property type="project" value="InterPro"/>
</dbReference>
<proteinExistence type="predicted"/>
<reference evidence="5" key="1">
    <citation type="submission" date="2011-03" db="EMBL/GenBank/DDBJ databases">
        <authorList>
            <person name="Voget S."/>
            <person name="Streit W.R."/>
            <person name="Jaeger K.E."/>
            <person name="Daniel R."/>
        </authorList>
    </citation>
    <scope>NUCLEOTIDE SEQUENCE [LARGE SCALE GENOMIC DNA]</scope>
    <source>
        <strain evidence="5">PG1</strain>
    </source>
</reference>
<dbReference type="PANTHER" id="PTHR43037:SF1">
    <property type="entry name" value="BLL1128 PROTEIN"/>
    <property type="match status" value="1"/>
</dbReference>
<dbReference type="InterPro" id="IPR050955">
    <property type="entry name" value="Plant_Biomass_Hydrol_Est"/>
</dbReference>
<dbReference type="InterPro" id="IPR029058">
    <property type="entry name" value="AB_hydrolase_fold"/>
</dbReference>
<dbReference type="AlphaFoldDB" id="A0A0B6S714"/>
<reference evidence="4 5" key="2">
    <citation type="journal article" date="2016" name="Appl. Microbiol. Biotechnol.">
        <title>Mutations improving production and secretion of extracellular lipase by Burkholderia glumae PG1.</title>
        <authorList>
            <person name="Knapp A."/>
            <person name="Voget S."/>
            <person name="Gao R."/>
            <person name="Zaburannyi N."/>
            <person name="Krysciak D."/>
            <person name="Breuer M."/>
            <person name="Hauer B."/>
            <person name="Streit W.R."/>
            <person name="Muller R."/>
            <person name="Daniel R."/>
            <person name="Jaeger K.E."/>
        </authorList>
    </citation>
    <scope>NUCLEOTIDE SEQUENCE [LARGE SCALE GENOMIC DNA]</scope>
    <source>
        <strain evidence="4 5">PG1</strain>
    </source>
</reference>
<evidence type="ECO:0000256" key="2">
    <source>
        <dbReference type="ARBA" id="ARBA00022801"/>
    </source>
</evidence>
<dbReference type="Pfam" id="PF10503">
    <property type="entry name" value="Esterase_PHB"/>
    <property type="match status" value="1"/>
</dbReference>
<dbReference type="EMBL" id="CP002581">
    <property type="protein sequence ID" value="AJK50229.1"/>
    <property type="molecule type" value="Genomic_DNA"/>
</dbReference>
<keyword evidence="2 4" id="KW-0378">Hydrolase</keyword>
<dbReference type="InterPro" id="IPR010126">
    <property type="entry name" value="Esterase_phb"/>
</dbReference>
<dbReference type="NCBIfam" id="TIGR01840">
    <property type="entry name" value="esterase_phb"/>
    <property type="match status" value="1"/>
</dbReference>
<evidence type="ECO:0000256" key="1">
    <source>
        <dbReference type="ARBA" id="ARBA00022729"/>
    </source>
</evidence>
<feature type="compositionally biased region" description="Low complexity" evidence="3">
    <location>
        <begin position="57"/>
        <end position="73"/>
    </location>
</feature>
<feature type="region of interest" description="Disordered" evidence="3">
    <location>
        <begin position="57"/>
        <end position="82"/>
    </location>
</feature>